<protein>
    <recommendedName>
        <fullName evidence="10">Hexosyltransferase</fullName>
        <ecNumber evidence="10">2.4.1.-</ecNumber>
    </recommendedName>
</protein>
<proteinExistence type="inferred from homology"/>
<evidence type="ECO:0000256" key="2">
    <source>
        <dbReference type="ARBA" id="ARBA00008661"/>
    </source>
</evidence>
<keyword evidence="8 10" id="KW-0333">Golgi apparatus</keyword>
<keyword evidence="3 10" id="KW-0328">Glycosyltransferase</keyword>
<dbReference type="PANTHER" id="PTHR11214:SF115">
    <property type="entry name" value="HEXOSYLTRANSFERASE"/>
    <property type="match status" value="1"/>
</dbReference>
<evidence type="ECO:0000256" key="8">
    <source>
        <dbReference type="ARBA" id="ARBA00023034"/>
    </source>
</evidence>
<dbReference type="PANTHER" id="PTHR11214">
    <property type="entry name" value="BETA-1,3-N-ACETYLGLUCOSAMINYLTRANSFERASE"/>
    <property type="match status" value="1"/>
</dbReference>
<evidence type="ECO:0000256" key="10">
    <source>
        <dbReference type="RuleBase" id="RU363063"/>
    </source>
</evidence>
<evidence type="ECO:0000256" key="5">
    <source>
        <dbReference type="ARBA" id="ARBA00022692"/>
    </source>
</evidence>
<keyword evidence="6 10" id="KW-0735">Signal-anchor</keyword>
<feature type="non-terminal residue" evidence="11">
    <location>
        <position position="207"/>
    </location>
</feature>
<dbReference type="EMBL" id="JAGEUA010000002">
    <property type="protein sequence ID" value="KAL1007765.1"/>
    <property type="molecule type" value="Genomic_DNA"/>
</dbReference>
<evidence type="ECO:0000256" key="3">
    <source>
        <dbReference type="ARBA" id="ARBA00022676"/>
    </source>
</evidence>
<feature type="transmembrane region" description="Helical" evidence="10">
    <location>
        <begin position="51"/>
        <end position="67"/>
    </location>
</feature>
<keyword evidence="5 10" id="KW-0812">Transmembrane</keyword>
<reference evidence="11 12" key="1">
    <citation type="submission" date="2024-06" db="EMBL/GenBank/DDBJ databases">
        <authorList>
            <person name="Pan Q."/>
            <person name="Wen M."/>
            <person name="Jouanno E."/>
            <person name="Zahm M."/>
            <person name="Klopp C."/>
            <person name="Cabau C."/>
            <person name="Louis A."/>
            <person name="Berthelot C."/>
            <person name="Parey E."/>
            <person name="Roest Crollius H."/>
            <person name="Montfort J."/>
            <person name="Robinson-Rechavi M."/>
            <person name="Bouchez O."/>
            <person name="Lampietro C."/>
            <person name="Lopez Roques C."/>
            <person name="Donnadieu C."/>
            <person name="Postlethwait J."/>
            <person name="Bobe J."/>
            <person name="Verreycken H."/>
            <person name="Guiguen Y."/>
        </authorList>
    </citation>
    <scope>NUCLEOTIDE SEQUENCE [LARGE SCALE GENOMIC DNA]</scope>
    <source>
        <strain evidence="11">Up_M1</strain>
        <tissue evidence="11">Testis</tissue>
    </source>
</reference>
<comment type="subcellular location">
    <subcellularLocation>
        <location evidence="1 10">Golgi apparatus membrane</location>
        <topology evidence="1 10">Single-pass type II membrane protein</topology>
    </subcellularLocation>
</comment>
<dbReference type="AlphaFoldDB" id="A0ABD0XUZ5"/>
<dbReference type="Proteomes" id="UP001557470">
    <property type="component" value="Unassembled WGS sequence"/>
</dbReference>
<organism evidence="11 12">
    <name type="scientific">Umbra pygmaea</name>
    <name type="common">Eastern mudminnow</name>
    <dbReference type="NCBI Taxonomy" id="75934"/>
    <lineage>
        <taxon>Eukaryota</taxon>
        <taxon>Metazoa</taxon>
        <taxon>Chordata</taxon>
        <taxon>Craniata</taxon>
        <taxon>Vertebrata</taxon>
        <taxon>Euteleostomi</taxon>
        <taxon>Actinopterygii</taxon>
        <taxon>Neopterygii</taxon>
        <taxon>Teleostei</taxon>
        <taxon>Protacanthopterygii</taxon>
        <taxon>Esociformes</taxon>
        <taxon>Umbridae</taxon>
        <taxon>Umbra</taxon>
    </lineage>
</organism>
<evidence type="ECO:0000256" key="6">
    <source>
        <dbReference type="ARBA" id="ARBA00022968"/>
    </source>
</evidence>
<name>A0ABD0XUZ5_UMBPY</name>
<dbReference type="Pfam" id="PF01762">
    <property type="entry name" value="Galactosyl_T"/>
    <property type="match status" value="1"/>
</dbReference>
<sequence length="207" mass="24190">MGICCIPCTQHPTRHVEVEAWHLTTDPRTDDSQQVAVRGQPKQRPRCRKRCICLFVILVVVVAFFWMDNLKELNLITFHITFSTSNASVAAQDKYFVENPHVKYFVEYPHEYHFILDEPEKCQQQKPFLVLMVPVAPYNREARDAVRSTWGSERRVKGKRVLLFFLLALPSGDGMEQLQEKVLQESKEHQDLLQSDFIDCYNNPDHQ</sequence>
<dbReference type="GO" id="GO:0000139">
    <property type="term" value="C:Golgi membrane"/>
    <property type="evidence" value="ECO:0007669"/>
    <property type="project" value="UniProtKB-SubCell"/>
</dbReference>
<keyword evidence="9 10" id="KW-0472">Membrane</keyword>
<dbReference type="InterPro" id="IPR002659">
    <property type="entry name" value="Glyco_trans_31"/>
</dbReference>
<evidence type="ECO:0000313" key="12">
    <source>
        <dbReference type="Proteomes" id="UP001557470"/>
    </source>
</evidence>
<comment type="similarity">
    <text evidence="2 10">Belongs to the glycosyltransferase 31 family.</text>
</comment>
<keyword evidence="7 10" id="KW-1133">Transmembrane helix</keyword>
<evidence type="ECO:0000256" key="7">
    <source>
        <dbReference type="ARBA" id="ARBA00022989"/>
    </source>
</evidence>
<accession>A0ABD0XUZ5</accession>
<evidence type="ECO:0000256" key="1">
    <source>
        <dbReference type="ARBA" id="ARBA00004323"/>
    </source>
</evidence>
<keyword evidence="4" id="KW-0808">Transferase</keyword>
<evidence type="ECO:0000313" key="11">
    <source>
        <dbReference type="EMBL" id="KAL1007765.1"/>
    </source>
</evidence>
<keyword evidence="12" id="KW-1185">Reference proteome</keyword>
<evidence type="ECO:0000256" key="4">
    <source>
        <dbReference type="ARBA" id="ARBA00022679"/>
    </source>
</evidence>
<gene>
    <name evidence="11" type="ORF">UPYG_G00091330</name>
</gene>
<evidence type="ECO:0000256" key="9">
    <source>
        <dbReference type="ARBA" id="ARBA00023136"/>
    </source>
</evidence>
<comment type="caution">
    <text evidence="11">The sequence shown here is derived from an EMBL/GenBank/DDBJ whole genome shotgun (WGS) entry which is preliminary data.</text>
</comment>
<dbReference type="EC" id="2.4.1.-" evidence="10"/>
<dbReference type="GO" id="GO:0016757">
    <property type="term" value="F:glycosyltransferase activity"/>
    <property type="evidence" value="ECO:0007669"/>
    <property type="project" value="UniProtKB-KW"/>
</dbReference>